<dbReference type="Proteomes" id="UP000295573">
    <property type="component" value="Unassembled WGS sequence"/>
</dbReference>
<dbReference type="RefSeq" id="WP_132154720.1">
    <property type="nucleotide sequence ID" value="NZ_SLWR01000012.1"/>
</dbReference>
<dbReference type="InterPro" id="IPR051678">
    <property type="entry name" value="AGP_Transferase"/>
</dbReference>
<name>A0A4R2IGF8_9ACTN</name>
<gene>
    <name evidence="2" type="ORF">EV646_11263</name>
</gene>
<dbReference type="Pfam" id="PF01636">
    <property type="entry name" value="APH"/>
    <property type="match status" value="1"/>
</dbReference>
<dbReference type="PANTHER" id="PTHR21310">
    <property type="entry name" value="AMINOGLYCOSIDE PHOSPHOTRANSFERASE-RELATED-RELATED"/>
    <property type="match status" value="1"/>
</dbReference>
<dbReference type="OrthoDB" id="3806873at2"/>
<evidence type="ECO:0000313" key="3">
    <source>
        <dbReference type="Proteomes" id="UP000295573"/>
    </source>
</evidence>
<proteinExistence type="predicted"/>
<accession>A0A4R2IGF8</accession>
<feature type="domain" description="Aminoglycoside phosphotransferase" evidence="1">
    <location>
        <begin position="23"/>
        <end position="211"/>
    </location>
</feature>
<reference evidence="2 3" key="1">
    <citation type="journal article" date="2015" name="Stand. Genomic Sci.">
        <title>Genomic Encyclopedia of Bacterial and Archaeal Type Strains, Phase III: the genomes of soil and plant-associated and newly described type strains.</title>
        <authorList>
            <person name="Whitman W.B."/>
            <person name="Woyke T."/>
            <person name="Klenk H.P."/>
            <person name="Zhou Y."/>
            <person name="Lilburn T.G."/>
            <person name="Beck B.J."/>
            <person name="De Vos P."/>
            <person name="Vandamme P."/>
            <person name="Eisen J.A."/>
            <person name="Garrity G."/>
            <person name="Hugenholtz P."/>
            <person name="Kyrpides N.C."/>
        </authorList>
    </citation>
    <scope>NUCLEOTIDE SEQUENCE [LARGE SCALE GENOMIC DNA]</scope>
    <source>
        <strain evidence="2 3">VKM Ac-2541</strain>
    </source>
</reference>
<evidence type="ECO:0000313" key="2">
    <source>
        <dbReference type="EMBL" id="TCO43487.1"/>
    </source>
</evidence>
<dbReference type="SUPFAM" id="SSF56112">
    <property type="entry name" value="Protein kinase-like (PK-like)"/>
    <property type="match status" value="1"/>
</dbReference>
<dbReference type="Gene3D" id="3.90.1200.10">
    <property type="match status" value="1"/>
</dbReference>
<evidence type="ECO:0000259" key="1">
    <source>
        <dbReference type="Pfam" id="PF01636"/>
    </source>
</evidence>
<dbReference type="InterPro" id="IPR011009">
    <property type="entry name" value="Kinase-like_dom_sf"/>
</dbReference>
<dbReference type="PANTHER" id="PTHR21310:SF15">
    <property type="entry name" value="AMINOGLYCOSIDE PHOSPHOTRANSFERASE DOMAIN-CONTAINING PROTEIN"/>
    <property type="match status" value="1"/>
</dbReference>
<dbReference type="AlphaFoldDB" id="A0A4R2IGF8"/>
<comment type="caution">
    <text evidence="2">The sequence shown here is derived from an EMBL/GenBank/DDBJ whole genome shotgun (WGS) entry which is preliminary data.</text>
</comment>
<organism evidence="2 3">
    <name type="scientific">Kribbella antiqua</name>
    <dbReference type="NCBI Taxonomy" id="2512217"/>
    <lineage>
        <taxon>Bacteria</taxon>
        <taxon>Bacillati</taxon>
        <taxon>Actinomycetota</taxon>
        <taxon>Actinomycetes</taxon>
        <taxon>Propionibacteriales</taxon>
        <taxon>Kribbellaceae</taxon>
        <taxon>Kribbella</taxon>
    </lineage>
</organism>
<dbReference type="GO" id="GO:0016740">
    <property type="term" value="F:transferase activity"/>
    <property type="evidence" value="ECO:0007669"/>
    <property type="project" value="UniProtKB-KW"/>
</dbReference>
<dbReference type="InterPro" id="IPR002575">
    <property type="entry name" value="Aminoglycoside_PTrfase"/>
</dbReference>
<keyword evidence="3" id="KW-1185">Reference proteome</keyword>
<keyword evidence="2" id="KW-0808">Transferase</keyword>
<dbReference type="EMBL" id="SLWR01000012">
    <property type="protein sequence ID" value="TCO43487.1"/>
    <property type="molecule type" value="Genomic_DNA"/>
</dbReference>
<protein>
    <submittedName>
        <fullName evidence="2">Phosphotransferase family enzyme</fullName>
    </submittedName>
</protein>
<sequence length="294" mass="32116">MEGEQGVIEIGRRHGVPPDQVAEVVGGVANRGFALGEKLFLRVARPGFEADLRKEVGVVPVARAAGVRTPEIIEYDESRGLIDAPYVVMERVHGIEPAEAPTGLGEQLARLHVAERTELPGVSFDKGGDDPWRTVEGLLKRGYLDSSTAGWLNGWFNRLAERFDRNVPMVLIHGDVAAHNLLAGPDGELRALIDWGDAAWAPPAMDFAKLPLEHVAAILPEYVHHHNALATNATTRDEELAAATLWFHLEWGLGKLTSNPWPGQRHWTAPPGSRLLELLRFFAGSPSAPWASLT</sequence>